<sequence>MQDASTVQTSSALQQLTEFWQNEFGDQQAQWLESYEYLFEQSQQTANTVLEVCEQLQFNVDDGDQATHVALQKIMQAQEFADLHGQILNRLTSELRSQHEKMREILGEYRTNSDDDAEQREQGMGPNITRRSKQDSVSSQQEADDLLAQLGL</sequence>
<dbReference type="EMBL" id="CP007030">
    <property type="protein sequence ID" value="AHF02320.1"/>
    <property type="molecule type" value="Genomic_DNA"/>
</dbReference>
<reference evidence="2 3" key="1">
    <citation type="submission" date="2013-12" db="EMBL/GenBank/DDBJ databases">
        <authorList>
            <consortium name="DOE Joint Genome Institute"/>
            <person name="Kappler U."/>
            <person name="Huntemann M."/>
            <person name="Han J."/>
            <person name="Chen A."/>
            <person name="Kyrpides N."/>
            <person name="Mavromatis K."/>
            <person name="Markowitz V."/>
            <person name="Palaniappan K."/>
            <person name="Ivanova N."/>
            <person name="Schaumberg A."/>
            <person name="Pati A."/>
            <person name="Liolios K."/>
            <person name="Nordberg H.P."/>
            <person name="Cantor M.N."/>
            <person name="Hua S.X."/>
            <person name="Woyke T."/>
        </authorList>
    </citation>
    <scope>NUCLEOTIDE SEQUENCE [LARGE SCALE GENOMIC DNA]</scope>
    <source>
        <strain evidence="3">AL2</strain>
    </source>
</reference>
<dbReference type="InParanoid" id="W0DUQ0"/>
<dbReference type="Proteomes" id="UP000005380">
    <property type="component" value="Chromosome"/>
</dbReference>
<dbReference type="KEGG" id="tao:THIAE_07125"/>
<dbReference type="Pfam" id="PF04344">
    <property type="entry name" value="CheZ"/>
    <property type="match status" value="1"/>
</dbReference>
<protein>
    <submittedName>
        <fullName evidence="2">Uncharacterized protein</fullName>
    </submittedName>
</protein>
<gene>
    <name evidence="2" type="ORF">THIAE_07125</name>
</gene>
<evidence type="ECO:0000313" key="2">
    <source>
        <dbReference type="EMBL" id="AHF02320.1"/>
    </source>
</evidence>
<dbReference type="HOGENOM" id="CLU_1721512_0_0_6"/>
<evidence type="ECO:0000313" key="3">
    <source>
        <dbReference type="Proteomes" id="UP000005380"/>
    </source>
</evidence>
<keyword evidence="3" id="KW-1185">Reference proteome</keyword>
<dbReference type="OrthoDB" id="9773007at2"/>
<dbReference type="AlphaFoldDB" id="W0DUQ0"/>
<dbReference type="eggNOG" id="COG3143">
    <property type="taxonomic scope" value="Bacteria"/>
</dbReference>
<dbReference type="RefSeq" id="WP_006461101.1">
    <property type="nucleotide sequence ID" value="NZ_CP007030.1"/>
</dbReference>
<dbReference type="GO" id="GO:0003824">
    <property type="term" value="F:catalytic activity"/>
    <property type="evidence" value="ECO:0007669"/>
    <property type="project" value="InterPro"/>
</dbReference>
<organism evidence="2 3">
    <name type="scientific">Thiomicrospira aerophila AL3</name>
    <dbReference type="NCBI Taxonomy" id="717772"/>
    <lineage>
        <taxon>Bacteria</taxon>
        <taxon>Pseudomonadati</taxon>
        <taxon>Pseudomonadota</taxon>
        <taxon>Gammaproteobacteria</taxon>
        <taxon>Thiotrichales</taxon>
        <taxon>Piscirickettsiaceae</taxon>
        <taxon>Thiomicrospira</taxon>
    </lineage>
</organism>
<dbReference type="GO" id="GO:0050920">
    <property type="term" value="P:regulation of chemotaxis"/>
    <property type="evidence" value="ECO:0007669"/>
    <property type="project" value="InterPro"/>
</dbReference>
<name>W0DUQ0_9GAMM</name>
<proteinExistence type="predicted"/>
<evidence type="ECO:0000256" key="1">
    <source>
        <dbReference type="SAM" id="MobiDB-lite"/>
    </source>
</evidence>
<dbReference type="InterPro" id="IPR007439">
    <property type="entry name" value="Chemotax_Pase_CheZ"/>
</dbReference>
<dbReference type="STRING" id="717772.THIAE_07125"/>
<dbReference type="GO" id="GO:0009288">
    <property type="term" value="C:bacterial-type flagellum"/>
    <property type="evidence" value="ECO:0007669"/>
    <property type="project" value="InterPro"/>
</dbReference>
<accession>W0DUQ0</accession>
<feature type="region of interest" description="Disordered" evidence="1">
    <location>
        <begin position="106"/>
        <end position="152"/>
    </location>
</feature>
<dbReference type="SUPFAM" id="SSF75708">
    <property type="entry name" value="Chemotaxis phosphatase CheZ"/>
    <property type="match status" value="1"/>
</dbReference>